<dbReference type="InterPro" id="IPR001647">
    <property type="entry name" value="HTH_TetR"/>
</dbReference>
<organism evidence="6">
    <name type="scientific">Clostridium tertium</name>
    <dbReference type="NCBI Taxonomy" id="1559"/>
    <lineage>
        <taxon>Bacteria</taxon>
        <taxon>Bacillati</taxon>
        <taxon>Bacillota</taxon>
        <taxon>Clostridia</taxon>
        <taxon>Eubacteriales</taxon>
        <taxon>Clostridiaceae</taxon>
        <taxon>Clostridium</taxon>
    </lineage>
</organism>
<reference evidence="6" key="1">
    <citation type="submission" date="2019-11" db="EMBL/GenBank/DDBJ databases">
        <authorList>
            <person name="Feng L."/>
        </authorList>
    </citation>
    <scope>NUCLEOTIDE SEQUENCE</scope>
    <source>
        <strain evidence="6">CTertiumLFYP3</strain>
    </source>
</reference>
<evidence type="ECO:0000256" key="1">
    <source>
        <dbReference type="ARBA" id="ARBA00023015"/>
    </source>
</evidence>
<dbReference type="GO" id="GO:0003677">
    <property type="term" value="F:DNA binding"/>
    <property type="evidence" value="ECO:0007669"/>
    <property type="project" value="UniProtKB-UniRule"/>
</dbReference>
<dbReference type="AlphaFoldDB" id="A0A6N3CPR8"/>
<evidence type="ECO:0000256" key="2">
    <source>
        <dbReference type="ARBA" id="ARBA00023125"/>
    </source>
</evidence>
<gene>
    <name evidence="6" type="primary">acrR</name>
    <name evidence="6" type="ORF">CTLFYP3_01650</name>
</gene>
<evidence type="ECO:0000256" key="4">
    <source>
        <dbReference type="PROSITE-ProRule" id="PRU00335"/>
    </source>
</evidence>
<dbReference type="PANTHER" id="PTHR47506:SF1">
    <property type="entry name" value="HTH-TYPE TRANSCRIPTIONAL REGULATOR YJDC"/>
    <property type="match status" value="1"/>
</dbReference>
<dbReference type="EMBL" id="CACRTO010000017">
    <property type="protein sequence ID" value="VYU17078.1"/>
    <property type="molecule type" value="Genomic_DNA"/>
</dbReference>
<name>A0A6N3CPR8_9CLOT</name>
<keyword evidence="3" id="KW-0804">Transcription</keyword>
<proteinExistence type="predicted"/>
<feature type="DNA-binding region" description="H-T-H motif" evidence="4">
    <location>
        <begin position="36"/>
        <end position="55"/>
    </location>
</feature>
<dbReference type="Gene3D" id="1.10.357.10">
    <property type="entry name" value="Tetracycline Repressor, domain 2"/>
    <property type="match status" value="1"/>
</dbReference>
<evidence type="ECO:0000259" key="5">
    <source>
        <dbReference type="PROSITE" id="PS50977"/>
    </source>
</evidence>
<dbReference type="PANTHER" id="PTHR47506">
    <property type="entry name" value="TRANSCRIPTIONAL REGULATORY PROTEIN"/>
    <property type="match status" value="1"/>
</dbReference>
<evidence type="ECO:0000256" key="3">
    <source>
        <dbReference type="ARBA" id="ARBA00023163"/>
    </source>
</evidence>
<sequence length="198" mass="23216">MPKSPERCEEIRTEMRNKILHESMLYFAKNGFAGTKISELSKYIGIAQGTIYVYFESKEKLFQEIHKIINREKDIKQLKLLAKLPISAKQKIHKLTKEVLIKLKEDENFASMIALNTQMILEEDKDYSSNETTYQSEVYKYMAKIIEQGQKEGSVVSGNSLKLADYYWGVVYLYALKRLFTTKYEMITQEDLERIILK</sequence>
<dbReference type="Pfam" id="PF00440">
    <property type="entry name" value="TetR_N"/>
    <property type="match status" value="1"/>
</dbReference>
<dbReference type="InterPro" id="IPR009057">
    <property type="entry name" value="Homeodomain-like_sf"/>
</dbReference>
<dbReference type="PROSITE" id="PS50977">
    <property type="entry name" value="HTH_TETR_2"/>
    <property type="match status" value="1"/>
</dbReference>
<dbReference type="PRINTS" id="PR00455">
    <property type="entry name" value="HTHTETR"/>
</dbReference>
<feature type="domain" description="HTH tetR-type" evidence="5">
    <location>
        <begin position="13"/>
        <end position="73"/>
    </location>
</feature>
<evidence type="ECO:0000313" key="6">
    <source>
        <dbReference type="EMBL" id="VYU17078.1"/>
    </source>
</evidence>
<dbReference type="RefSeq" id="WP_156626129.1">
    <property type="nucleotide sequence ID" value="NZ_CACRTO010000017.1"/>
</dbReference>
<keyword evidence="1" id="KW-0805">Transcription regulation</keyword>
<dbReference type="SUPFAM" id="SSF46689">
    <property type="entry name" value="Homeodomain-like"/>
    <property type="match status" value="1"/>
</dbReference>
<accession>A0A6N3CPR8</accession>
<protein>
    <submittedName>
        <fullName evidence="6">HTH-type transcriptional regulator AcrR</fullName>
    </submittedName>
</protein>
<keyword evidence="2 4" id="KW-0238">DNA-binding</keyword>